<gene>
    <name evidence="3" type="ORF">COU10_02895</name>
</gene>
<dbReference type="Gene3D" id="3.40.33.10">
    <property type="entry name" value="CAP"/>
    <property type="match status" value="1"/>
</dbReference>
<evidence type="ECO:0000313" key="4">
    <source>
        <dbReference type="Proteomes" id="UP000230903"/>
    </source>
</evidence>
<feature type="transmembrane region" description="Helical" evidence="1">
    <location>
        <begin position="289"/>
        <end position="309"/>
    </location>
</feature>
<keyword evidence="1" id="KW-1133">Transmembrane helix</keyword>
<comment type="caution">
    <text evidence="3">The sequence shown here is derived from an EMBL/GenBank/DDBJ whole genome shotgun (WGS) entry which is preliminary data.</text>
</comment>
<feature type="transmembrane region" description="Helical" evidence="1">
    <location>
        <begin position="27"/>
        <end position="50"/>
    </location>
</feature>
<protein>
    <recommendedName>
        <fullName evidence="2">SCP domain-containing protein</fullName>
    </recommendedName>
</protein>
<name>A0A2H0UMY6_9BACT</name>
<reference evidence="4" key="1">
    <citation type="submission" date="2017-09" db="EMBL/GenBank/DDBJ databases">
        <title>Depth-based differentiation of microbial function through sediment-hosted aquifers and enrichment of novel symbionts in the deep terrestrial subsurface.</title>
        <authorList>
            <person name="Probst A.J."/>
            <person name="Ladd B."/>
            <person name="Jarett J.K."/>
            <person name="Geller-Mcgrath D.E."/>
            <person name="Sieber C.M.K."/>
            <person name="Emerson J.B."/>
            <person name="Anantharaman K."/>
            <person name="Thomas B.C."/>
            <person name="Malmstrom R."/>
            <person name="Stieglmeier M."/>
            <person name="Klingl A."/>
            <person name="Woyke T."/>
            <person name="Ryan C.M."/>
            <person name="Banfield J.F."/>
        </authorList>
    </citation>
    <scope>NUCLEOTIDE SEQUENCE [LARGE SCALE GENOMIC DNA]</scope>
</reference>
<dbReference type="PANTHER" id="PTHR31157:SF1">
    <property type="entry name" value="SCP DOMAIN-CONTAINING PROTEIN"/>
    <property type="match status" value="1"/>
</dbReference>
<evidence type="ECO:0000259" key="2">
    <source>
        <dbReference type="Pfam" id="PF00188"/>
    </source>
</evidence>
<accession>A0A2H0UMY6</accession>
<dbReference type="Proteomes" id="UP000230903">
    <property type="component" value="Unassembled WGS sequence"/>
</dbReference>
<feature type="transmembrane region" description="Helical" evidence="1">
    <location>
        <begin position="321"/>
        <end position="343"/>
    </location>
</feature>
<evidence type="ECO:0000313" key="3">
    <source>
        <dbReference type="EMBL" id="PIR87760.1"/>
    </source>
</evidence>
<dbReference type="CDD" id="cd05379">
    <property type="entry name" value="CAP_bacterial"/>
    <property type="match status" value="1"/>
</dbReference>
<dbReference type="Pfam" id="PF00188">
    <property type="entry name" value="CAP"/>
    <property type="match status" value="1"/>
</dbReference>
<dbReference type="PANTHER" id="PTHR31157">
    <property type="entry name" value="SCP DOMAIN-CONTAINING PROTEIN"/>
    <property type="match status" value="1"/>
</dbReference>
<keyword evidence="1" id="KW-0472">Membrane</keyword>
<dbReference type="SUPFAM" id="SSF55797">
    <property type="entry name" value="PR-1-like"/>
    <property type="match status" value="1"/>
</dbReference>
<feature type="domain" description="SCP" evidence="2">
    <location>
        <begin position="61"/>
        <end position="180"/>
    </location>
</feature>
<organism evidence="3 4">
    <name type="scientific">Candidatus Harrisonbacteria bacterium CG10_big_fil_rev_8_21_14_0_10_45_28</name>
    <dbReference type="NCBI Taxonomy" id="1974586"/>
    <lineage>
        <taxon>Bacteria</taxon>
        <taxon>Candidatus Harrisoniibacteriota</taxon>
    </lineage>
</organism>
<keyword evidence="1" id="KW-0812">Transmembrane</keyword>
<dbReference type="EMBL" id="PFBC01000046">
    <property type="protein sequence ID" value="PIR87760.1"/>
    <property type="molecule type" value="Genomic_DNA"/>
</dbReference>
<evidence type="ECO:0000256" key="1">
    <source>
        <dbReference type="SAM" id="Phobius"/>
    </source>
</evidence>
<dbReference type="InterPro" id="IPR035940">
    <property type="entry name" value="CAP_sf"/>
</dbReference>
<dbReference type="InterPro" id="IPR014044">
    <property type="entry name" value="CAP_dom"/>
</dbReference>
<dbReference type="AlphaFoldDB" id="A0A2H0UMY6"/>
<proteinExistence type="predicted"/>
<sequence>MVKKIKNTLLPTKHNDYIPHIMREWGILFLVVVILVVFIIGQSPAFYLGYDQAAVLPSVLVDLTNNERYSNGLGELAINPLLTASAQAKANDMARNGYFAHTSPTGESPWFWFSQIGYSYRSAGENLAVGFFESEDVETAWMNSLTHRANILSSKYSEIGIAVAKGTYQGVDVVFVVQHFGRPLILPSGGIPALIEGDAPMIVPTPEISPEPIAVLGGVEVDPTTKPVDLNEAGREVILAMVNFKHESQSFVEVDAPENFVGESEAVVLGNTQNYSSIIARLKANPSSLIGFIYFIIGLMLILIIKLIFMSEPQKDRFKYATYGFMALLLINIFWFLSSLGLATNVIV</sequence>